<sequence>MIVLRSIYHDIFLYLTTLVVLQLIQITTQMLKNTLTDSCIYSLVIIATFESFLFPPPVHDPGSKKTKYSGAAEKFGRPVSLTEDG</sequence>
<evidence type="ECO:0000313" key="2">
    <source>
        <dbReference type="EMBL" id="KAL2855110.1"/>
    </source>
</evidence>
<evidence type="ECO:0000313" key="3">
    <source>
        <dbReference type="Proteomes" id="UP001610444"/>
    </source>
</evidence>
<keyword evidence="1" id="KW-0812">Transmembrane</keyword>
<gene>
    <name evidence="2" type="ORF">BJX68DRAFT_231534</name>
</gene>
<keyword evidence="3" id="KW-1185">Reference proteome</keyword>
<dbReference type="EMBL" id="JBFXLR010000010">
    <property type="protein sequence ID" value="KAL2855110.1"/>
    <property type="molecule type" value="Genomic_DNA"/>
</dbReference>
<keyword evidence="1" id="KW-0472">Membrane</keyword>
<organism evidence="2 3">
    <name type="scientific">Aspergillus pseudodeflectus</name>
    <dbReference type="NCBI Taxonomy" id="176178"/>
    <lineage>
        <taxon>Eukaryota</taxon>
        <taxon>Fungi</taxon>
        <taxon>Dikarya</taxon>
        <taxon>Ascomycota</taxon>
        <taxon>Pezizomycotina</taxon>
        <taxon>Eurotiomycetes</taxon>
        <taxon>Eurotiomycetidae</taxon>
        <taxon>Eurotiales</taxon>
        <taxon>Aspergillaceae</taxon>
        <taxon>Aspergillus</taxon>
        <taxon>Aspergillus subgen. Nidulantes</taxon>
    </lineage>
</organism>
<keyword evidence="1" id="KW-1133">Transmembrane helix</keyword>
<dbReference type="RefSeq" id="XP_070901766.1">
    <property type="nucleotide sequence ID" value="XM_071039357.1"/>
</dbReference>
<accession>A0ABR4KS51</accession>
<reference evidence="2 3" key="1">
    <citation type="submission" date="2024-07" db="EMBL/GenBank/DDBJ databases">
        <title>Section-level genome sequencing and comparative genomics of Aspergillus sections Usti and Cavernicolus.</title>
        <authorList>
            <consortium name="Lawrence Berkeley National Laboratory"/>
            <person name="Nybo J.L."/>
            <person name="Vesth T.C."/>
            <person name="Theobald S."/>
            <person name="Frisvad J.C."/>
            <person name="Larsen T.O."/>
            <person name="Kjaerboelling I."/>
            <person name="Rothschild-Mancinelli K."/>
            <person name="Lyhne E.K."/>
            <person name="Kogle M.E."/>
            <person name="Barry K."/>
            <person name="Clum A."/>
            <person name="Na H."/>
            <person name="Ledsgaard L."/>
            <person name="Lin J."/>
            <person name="Lipzen A."/>
            <person name="Kuo A."/>
            <person name="Riley R."/>
            <person name="Mondo S."/>
            <person name="LaButti K."/>
            <person name="Haridas S."/>
            <person name="Pangalinan J."/>
            <person name="Salamov A.A."/>
            <person name="Simmons B.A."/>
            <person name="Magnuson J.K."/>
            <person name="Chen J."/>
            <person name="Drula E."/>
            <person name="Henrissat B."/>
            <person name="Wiebenga A."/>
            <person name="Lubbers R.J."/>
            <person name="Gomes A.C."/>
            <person name="Macurrencykelacurrency M.R."/>
            <person name="Stajich J."/>
            <person name="Grigoriev I.V."/>
            <person name="Mortensen U.H."/>
            <person name="De vries R.P."/>
            <person name="Baker S.E."/>
            <person name="Andersen M.R."/>
        </authorList>
    </citation>
    <scope>NUCLEOTIDE SEQUENCE [LARGE SCALE GENOMIC DNA]</scope>
    <source>
        <strain evidence="2 3">CBS 756.74</strain>
    </source>
</reference>
<dbReference type="GeneID" id="98154521"/>
<name>A0ABR4KS51_9EURO</name>
<protein>
    <submittedName>
        <fullName evidence="2">Uncharacterized protein</fullName>
    </submittedName>
</protein>
<feature type="transmembrane region" description="Helical" evidence="1">
    <location>
        <begin position="12"/>
        <end position="28"/>
    </location>
</feature>
<evidence type="ECO:0000256" key="1">
    <source>
        <dbReference type="SAM" id="Phobius"/>
    </source>
</evidence>
<comment type="caution">
    <text evidence="2">The sequence shown here is derived from an EMBL/GenBank/DDBJ whole genome shotgun (WGS) entry which is preliminary data.</text>
</comment>
<dbReference type="Proteomes" id="UP001610444">
    <property type="component" value="Unassembled WGS sequence"/>
</dbReference>
<proteinExistence type="predicted"/>